<accession>A0A246RFY4</accession>
<comment type="caution">
    <text evidence="1">The sequence shown here is derived from an EMBL/GenBank/DDBJ whole genome shotgun (WGS) entry which is preliminary data.</text>
</comment>
<dbReference type="AlphaFoldDB" id="A0A246RFY4"/>
<dbReference type="Proteomes" id="UP000197174">
    <property type="component" value="Unassembled WGS sequence"/>
</dbReference>
<name>A0A246RFY4_9ACTN</name>
<dbReference type="EMBL" id="MZMV01000074">
    <property type="protein sequence ID" value="OWU99814.1"/>
    <property type="molecule type" value="Genomic_DNA"/>
</dbReference>
<dbReference type="OrthoDB" id="3261230at2"/>
<organism evidence="1 2">
    <name type="scientific">Micromonospora wenchangensis</name>
    <dbReference type="NCBI Taxonomy" id="1185415"/>
    <lineage>
        <taxon>Bacteria</taxon>
        <taxon>Bacillati</taxon>
        <taxon>Actinomycetota</taxon>
        <taxon>Actinomycetes</taxon>
        <taxon>Micromonosporales</taxon>
        <taxon>Micromonosporaceae</taxon>
        <taxon>Micromonospora</taxon>
    </lineage>
</organism>
<keyword evidence="2" id="KW-1185">Reference proteome</keyword>
<evidence type="ECO:0000313" key="1">
    <source>
        <dbReference type="EMBL" id="OWU99814.1"/>
    </source>
</evidence>
<sequence length="101" mass="10818">MEQGKSKLVLATDKCSVVSADARIGDGGNSLTLDGRGEEDSGLAYTDIVCILNELGAPDHVLSEMDSTRALDGRQSAQWGEIRASWSYHPDQGLDLILVLN</sequence>
<proteinExistence type="predicted"/>
<reference evidence="1 2" key="1">
    <citation type="submission" date="2017-03" db="EMBL/GenBank/DDBJ databases">
        <title>Whole genome sequence of Micromonospora wenchangensis, isolated from mangrove soil.</title>
        <authorList>
            <person name="Yang H."/>
        </authorList>
    </citation>
    <scope>NUCLEOTIDE SEQUENCE [LARGE SCALE GENOMIC DNA]</scope>
    <source>
        <strain evidence="1 2">CCTCC AA 2012002</strain>
    </source>
</reference>
<evidence type="ECO:0000313" key="2">
    <source>
        <dbReference type="Proteomes" id="UP000197174"/>
    </source>
</evidence>
<protein>
    <submittedName>
        <fullName evidence="1">Uncharacterized protein</fullName>
    </submittedName>
</protein>
<gene>
    <name evidence="1" type="ORF">B5D80_28730</name>
</gene>